<dbReference type="EMBL" id="FONV01000002">
    <property type="protein sequence ID" value="SFE61322.1"/>
    <property type="molecule type" value="Genomic_DNA"/>
</dbReference>
<accession>A0A1I2BZG4</accession>
<evidence type="ECO:0000313" key="1">
    <source>
        <dbReference type="EMBL" id="SFE61322.1"/>
    </source>
</evidence>
<proteinExistence type="predicted"/>
<sequence length="129" mass="14358">MHNPAELILSFISHLMTCNQDVKFSNEMKRQVDTTATSFCKIVESRILITNNCEGVLGDTPFTLCSIKREAFGNKSFRDSPIQVIQALDDSRLDRMATQTALAGLLDFFARCEAKSLFPNPPEIIDGGE</sequence>
<gene>
    <name evidence="1" type="ORF">SAMN05421541_102609</name>
</gene>
<reference evidence="1 2" key="1">
    <citation type="submission" date="2016-10" db="EMBL/GenBank/DDBJ databases">
        <authorList>
            <person name="de Groot N.N."/>
        </authorList>
    </citation>
    <scope>NUCLEOTIDE SEQUENCE [LARGE SCALE GENOMIC DNA]</scope>
    <source>
        <strain evidence="1 2">DSM 43019</strain>
    </source>
</reference>
<evidence type="ECO:0000313" key="2">
    <source>
        <dbReference type="Proteomes" id="UP000199645"/>
    </source>
</evidence>
<dbReference type="AlphaFoldDB" id="A0A1I2BZG4"/>
<organism evidence="1 2">
    <name type="scientific">Actinoplanes philippinensis</name>
    <dbReference type="NCBI Taxonomy" id="35752"/>
    <lineage>
        <taxon>Bacteria</taxon>
        <taxon>Bacillati</taxon>
        <taxon>Actinomycetota</taxon>
        <taxon>Actinomycetes</taxon>
        <taxon>Micromonosporales</taxon>
        <taxon>Micromonosporaceae</taxon>
        <taxon>Actinoplanes</taxon>
    </lineage>
</organism>
<protein>
    <submittedName>
        <fullName evidence="1">Uncharacterized protein</fullName>
    </submittedName>
</protein>
<name>A0A1I2BZG4_9ACTN</name>
<dbReference type="Proteomes" id="UP000199645">
    <property type="component" value="Unassembled WGS sequence"/>
</dbReference>
<keyword evidence="2" id="KW-1185">Reference proteome</keyword>